<dbReference type="EMBL" id="RJJD01000002">
    <property type="protein sequence ID" value="RNI30684.1"/>
    <property type="molecule type" value="Genomic_DNA"/>
</dbReference>
<gene>
    <name evidence="1" type="ORF">EFB08_05405</name>
</gene>
<keyword evidence="2" id="KW-1185">Reference proteome</keyword>
<dbReference type="InterPro" id="IPR032466">
    <property type="entry name" value="Metal_Hydrolase"/>
</dbReference>
<dbReference type="OrthoDB" id="611177at2"/>
<comment type="caution">
    <text evidence="1">The sequence shown here is derived from an EMBL/GenBank/DDBJ whole genome shotgun (WGS) entry which is preliminary data.</text>
</comment>
<dbReference type="Proteomes" id="UP000272117">
    <property type="component" value="Unassembled WGS sequence"/>
</dbReference>
<organism evidence="1 2">
    <name type="scientific">Rufibacter latericius</name>
    <dbReference type="NCBI Taxonomy" id="2487040"/>
    <lineage>
        <taxon>Bacteria</taxon>
        <taxon>Pseudomonadati</taxon>
        <taxon>Bacteroidota</taxon>
        <taxon>Cytophagia</taxon>
        <taxon>Cytophagales</taxon>
        <taxon>Hymenobacteraceae</taxon>
        <taxon>Rufibacter</taxon>
    </lineage>
</organism>
<dbReference type="AlphaFoldDB" id="A0A3M9MYS7"/>
<protein>
    <recommendedName>
        <fullName evidence="3">Peptidase M19</fullName>
    </recommendedName>
</protein>
<dbReference type="SUPFAM" id="SSF51556">
    <property type="entry name" value="Metallo-dependent hydrolases"/>
    <property type="match status" value="1"/>
</dbReference>
<evidence type="ECO:0000313" key="1">
    <source>
        <dbReference type="EMBL" id="RNI30684.1"/>
    </source>
</evidence>
<dbReference type="Gene3D" id="3.20.20.140">
    <property type="entry name" value="Metal-dependent hydrolases"/>
    <property type="match status" value="1"/>
</dbReference>
<reference evidence="1 2" key="1">
    <citation type="submission" date="2018-11" db="EMBL/GenBank/DDBJ databases">
        <title>Rufibacter latericius sp. nov., isolated from water in Baiyang Lake.</title>
        <authorList>
            <person name="Yang Y."/>
        </authorList>
    </citation>
    <scope>NUCLEOTIDE SEQUENCE [LARGE SCALE GENOMIC DNA]</scope>
    <source>
        <strain evidence="1 2">R-22-1c-1</strain>
    </source>
</reference>
<accession>A0A3M9MYS7</accession>
<sequence length="578" mass="65307">MAQTSYFDFHFHPVFKQFITRYEENYPSGRAAVELTKPMDLKNDLMDVVDEEVLHILESQCSLEQMTKGGVRLGIANVVAMEHGIADSEGFIAKLLRSSWTRPMDQRYLKNIRLGEVSYYRMFIKELDLYRSLAKVPYIQFLTRKSPTQIDESKFFIALGMEGGHNLSRLKVAKPNLYDTQPINGNGSLGAIYDDFCKPDTATVTSSLQRLQQALWEEGMDLFYITLTHLSHIIEQPLATHAFGMKMLKHGAFYPVGNGITPLGKEVIDAAYTMVVGGKPTPILIDIKHMGLKSRQDFYAYRKQNPQNENIPIIASHVGVTGYSLPEWVDSMTETAAFNQSGIRAVEVMTRRRKAGDWGSGLNSEFTFNPWSINLMDEDIIEVLRSGGLIGVSLDVRILGFQAKIGMSSKEQSEYLSVPDFKTFFPDVQVRGLSPEPLEGMETMESWLVPTKEERHPLSLCFNLLHIVSVAKSNKEEISPKMTDPWQHICIGSDFDGLIDPVKICRDASKMPDLEKVLLKWLPIAEKAYRNENGGPSLLPSTSRSEIDDDKVKQVVRQIMFENGKAFVQDWVNGTFHL</sequence>
<evidence type="ECO:0008006" key="3">
    <source>
        <dbReference type="Google" id="ProtNLM"/>
    </source>
</evidence>
<proteinExistence type="predicted"/>
<evidence type="ECO:0000313" key="2">
    <source>
        <dbReference type="Proteomes" id="UP000272117"/>
    </source>
</evidence>
<dbReference type="RefSeq" id="WP_123125900.1">
    <property type="nucleotide sequence ID" value="NZ_RJJD01000002.1"/>
</dbReference>
<name>A0A3M9MYS7_9BACT</name>